<dbReference type="InterPro" id="IPR015424">
    <property type="entry name" value="PyrdxlP-dep_Trfase"/>
</dbReference>
<dbReference type="PANTHER" id="PTHR43643">
    <property type="entry name" value="HISTIDINOL-PHOSPHATE AMINOTRANSFERASE 2"/>
    <property type="match status" value="1"/>
</dbReference>
<evidence type="ECO:0000313" key="11">
    <source>
        <dbReference type="Proteomes" id="UP000823990"/>
    </source>
</evidence>
<dbReference type="InterPro" id="IPR015421">
    <property type="entry name" value="PyrdxlP-dep_Trfase_major"/>
</dbReference>
<evidence type="ECO:0000256" key="4">
    <source>
        <dbReference type="ARBA" id="ARBA00022576"/>
    </source>
</evidence>
<dbReference type="PANTHER" id="PTHR43643:SF3">
    <property type="entry name" value="HISTIDINOL-PHOSPHATE AMINOTRANSFERASE"/>
    <property type="match status" value="1"/>
</dbReference>
<sequence length="359" mass="39160">MIPGKLTRSLEPYTAGEQPKEKTIKLNTNENPYPPSPAVARALAEFDPAAYRLYPDPTALALREAIAEREGVKPENVFVGNGSDEVLSFAFAAFFGGEDLPVVFADVTYSFYRVFGSLYGVPYREVPLTADMRMDIPAMAAAAPSACGAVFADPNAPTSIAEKREDLLALVEAYAGKAVIADEAYGDFSRMPSLVPYTAKYDNLLVVKTFSKSRSLAGARCGYAIGDERLINALRTVKNCFNSYPVNAVTAVAAKAAIEDDAYFRECVSRIIDTRARLTDGLRELGFVLPDSDANFVFASHPRMSGEELQRALRARGIVVRRFDAPRTRDSLRVTVGTDADTSVLLDSLKEIVKEKNLL</sequence>
<dbReference type="Gene3D" id="3.40.640.10">
    <property type="entry name" value="Type I PLP-dependent aspartate aminotransferase-like (Major domain)"/>
    <property type="match status" value="1"/>
</dbReference>
<evidence type="ECO:0000256" key="1">
    <source>
        <dbReference type="ARBA" id="ARBA00001933"/>
    </source>
</evidence>
<proteinExistence type="inferred from homology"/>
<feature type="domain" description="Aminotransferase class I/classII large" evidence="9">
    <location>
        <begin position="22"/>
        <end position="349"/>
    </location>
</feature>
<keyword evidence="8" id="KW-0028">Amino-acid biosynthesis</keyword>
<accession>A0A9D1TS34</accession>
<dbReference type="CDD" id="cd00609">
    <property type="entry name" value="AAT_like"/>
    <property type="match status" value="1"/>
</dbReference>
<dbReference type="InterPro" id="IPR001917">
    <property type="entry name" value="Aminotrans_II_pyridoxalP_BS"/>
</dbReference>
<evidence type="ECO:0000313" key="10">
    <source>
        <dbReference type="EMBL" id="HIW02857.1"/>
    </source>
</evidence>
<evidence type="ECO:0000256" key="6">
    <source>
        <dbReference type="ARBA" id="ARBA00022898"/>
    </source>
</evidence>
<dbReference type="EMBL" id="DXHS01000094">
    <property type="protein sequence ID" value="HIW02857.1"/>
    <property type="molecule type" value="Genomic_DNA"/>
</dbReference>
<reference evidence="10" key="1">
    <citation type="journal article" date="2021" name="PeerJ">
        <title>Extensive microbial diversity within the chicken gut microbiome revealed by metagenomics and culture.</title>
        <authorList>
            <person name="Gilroy R."/>
            <person name="Ravi A."/>
            <person name="Getino M."/>
            <person name="Pursley I."/>
            <person name="Horton D.L."/>
            <person name="Alikhan N.F."/>
            <person name="Baker D."/>
            <person name="Gharbi K."/>
            <person name="Hall N."/>
            <person name="Watson M."/>
            <person name="Adriaenssens E.M."/>
            <person name="Foster-Nyarko E."/>
            <person name="Jarju S."/>
            <person name="Secka A."/>
            <person name="Antonio M."/>
            <person name="Oren A."/>
            <person name="Chaudhuri R.R."/>
            <person name="La Ragione R."/>
            <person name="Hildebrand F."/>
            <person name="Pallen M.J."/>
        </authorList>
    </citation>
    <scope>NUCLEOTIDE SEQUENCE</scope>
    <source>
        <strain evidence="10">12435</strain>
    </source>
</reference>
<dbReference type="InterPro" id="IPR015422">
    <property type="entry name" value="PyrdxlP-dep_Trfase_small"/>
</dbReference>
<dbReference type="InterPro" id="IPR004839">
    <property type="entry name" value="Aminotransferase_I/II_large"/>
</dbReference>
<comment type="catalytic activity">
    <reaction evidence="7 8">
        <text>L-histidinol phosphate + 2-oxoglutarate = 3-(imidazol-4-yl)-2-oxopropyl phosphate + L-glutamate</text>
        <dbReference type="Rhea" id="RHEA:23744"/>
        <dbReference type="ChEBI" id="CHEBI:16810"/>
        <dbReference type="ChEBI" id="CHEBI:29985"/>
        <dbReference type="ChEBI" id="CHEBI:57766"/>
        <dbReference type="ChEBI" id="CHEBI:57980"/>
        <dbReference type="EC" id="2.6.1.9"/>
    </reaction>
</comment>
<evidence type="ECO:0000256" key="2">
    <source>
        <dbReference type="ARBA" id="ARBA00005011"/>
    </source>
</evidence>
<dbReference type="AlphaFoldDB" id="A0A9D1TS34"/>
<dbReference type="GO" id="GO:0004400">
    <property type="term" value="F:histidinol-phosphate transaminase activity"/>
    <property type="evidence" value="ECO:0007669"/>
    <property type="project" value="UniProtKB-UniRule"/>
</dbReference>
<dbReference type="NCBIfam" id="TIGR01141">
    <property type="entry name" value="hisC"/>
    <property type="match status" value="1"/>
</dbReference>
<evidence type="ECO:0000256" key="8">
    <source>
        <dbReference type="HAMAP-Rule" id="MF_01023"/>
    </source>
</evidence>
<dbReference type="GO" id="GO:0000105">
    <property type="term" value="P:L-histidine biosynthetic process"/>
    <property type="evidence" value="ECO:0007669"/>
    <property type="project" value="UniProtKB-UniRule"/>
</dbReference>
<dbReference type="InterPro" id="IPR050106">
    <property type="entry name" value="HistidinolP_aminotransfase"/>
</dbReference>
<dbReference type="Gene3D" id="3.90.1150.10">
    <property type="entry name" value="Aspartate Aminotransferase, domain 1"/>
    <property type="match status" value="1"/>
</dbReference>
<keyword evidence="4 8" id="KW-0032">Aminotransferase</keyword>
<reference evidence="10" key="2">
    <citation type="submission" date="2021-04" db="EMBL/GenBank/DDBJ databases">
        <authorList>
            <person name="Gilroy R."/>
        </authorList>
    </citation>
    <scope>NUCLEOTIDE SEQUENCE</scope>
    <source>
        <strain evidence="10">12435</strain>
    </source>
</reference>
<comment type="pathway">
    <text evidence="2 8">Amino-acid biosynthesis; L-histidine biosynthesis; L-histidine from 5-phospho-alpha-D-ribose 1-diphosphate: step 7/9.</text>
</comment>
<evidence type="ECO:0000256" key="3">
    <source>
        <dbReference type="ARBA" id="ARBA00011738"/>
    </source>
</evidence>
<dbReference type="GO" id="GO:0030170">
    <property type="term" value="F:pyridoxal phosphate binding"/>
    <property type="evidence" value="ECO:0007669"/>
    <property type="project" value="InterPro"/>
</dbReference>
<dbReference type="InterPro" id="IPR005861">
    <property type="entry name" value="HisP_aminotrans"/>
</dbReference>
<evidence type="ECO:0000256" key="7">
    <source>
        <dbReference type="ARBA" id="ARBA00047481"/>
    </source>
</evidence>
<comment type="subunit">
    <text evidence="3 8">Homodimer.</text>
</comment>
<keyword evidence="8" id="KW-0368">Histidine biosynthesis</keyword>
<keyword evidence="6 8" id="KW-0663">Pyridoxal phosphate</keyword>
<comment type="cofactor">
    <cofactor evidence="1 8">
        <name>pyridoxal 5'-phosphate</name>
        <dbReference type="ChEBI" id="CHEBI:597326"/>
    </cofactor>
</comment>
<evidence type="ECO:0000256" key="5">
    <source>
        <dbReference type="ARBA" id="ARBA00022679"/>
    </source>
</evidence>
<dbReference type="Proteomes" id="UP000823990">
    <property type="component" value="Unassembled WGS sequence"/>
</dbReference>
<name>A0A9D1TS34_9FIRM</name>
<dbReference type="PROSITE" id="PS00599">
    <property type="entry name" value="AA_TRANSFER_CLASS_2"/>
    <property type="match status" value="1"/>
</dbReference>
<comment type="similarity">
    <text evidence="8">Belongs to the class-II pyridoxal-phosphate-dependent aminotransferase family. Histidinol-phosphate aminotransferase subfamily.</text>
</comment>
<organism evidence="10 11">
    <name type="scientific">Candidatus Protoclostridium stercorigallinarum</name>
    <dbReference type="NCBI Taxonomy" id="2838741"/>
    <lineage>
        <taxon>Bacteria</taxon>
        <taxon>Bacillati</taxon>
        <taxon>Bacillota</taxon>
        <taxon>Clostridia</taxon>
        <taxon>Candidatus Protoclostridium</taxon>
    </lineage>
</organism>
<gene>
    <name evidence="8" type="primary">hisC</name>
    <name evidence="10" type="ORF">H9892_05915</name>
</gene>
<keyword evidence="5 8" id="KW-0808">Transferase</keyword>
<dbReference type="SUPFAM" id="SSF53383">
    <property type="entry name" value="PLP-dependent transferases"/>
    <property type="match status" value="1"/>
</dbReference>
<evidence type="ECO:0000259" key="9">
    <source>
        <dbReference type="Pfam" id="PF00155"/>
    </source>
</evidence>
<protein>
    <recommendedName>
        <fullName evidence="8">Histidinol-phosphate aminotransferase</fullName>
        <ecNumber evidence="8">2.6.1.9</ecNumber>
    </recommendedName>
    <alternativeName>
        <fullName evidence="8">Imidazole acetol-phosphate transaminase</fullName>
    </alternativeName>
</protein>
<dbReference type="EC" id="2.6.1.9" evidence="8"/>
<feature type="modified residue" description="N6-(pyridoxal phosphate)lysine" evidence="8">
    <location>
        <position position="212"/>
    </location>
</feature>
<dbReference type="HAMAP" id="MF_01023">
    <property type="entry name" value="HisC_aminotrans_2"/>
    <property type="match status" value="1"/>
</dbReference>
<dbReference type="Pfam" id="PF00155">
    <property type="entry name" value="Aminotran_1_2"/>
    <property type="match status" value="1"/>
</dbReference>
<comment type="caution">
    <text evidence="10">The sequence shown here is derived from an EMBL/GenBank/DDBJ whole genome shotgun (WGS) entry which is preliminary data.</text>
</comment>